<evidence type="ECO:0000313" key="2">
    <source>
        <dbReference type="Proteomes" id="UP001444071"/>
    </source>
</evidence>
<proteinExistence type="predicted"/>
<organism evidence="1 2">
    <name type="scientific">Xenotaenia resolanae</name>
    <dbReference type="NCBI Taxonomy" id="208358"/>
    <lineage>
        <taxon>Eukaryota</taxon>
        <taxon>Metazoa</taxon>
        <taxon>Chordata</taxon>
        <taxon>Craniata</taxon>
        <taxon>Vertebrata</taxon>
        <taxon>Euteleostomi</taxon>
        <taxon>Actinopterygii</taxon>
        <taxon>Neopterygii</taxon>
        <taxon>Teleostei</taxon>
        <taxon>Neoteleostei</taxon>
        <taxon>Acanthomorphata</taxon>
        <taxon>Ovalentaria</taxon>
        <taxon>Atherinomorphae</taxon>
        <taxon>Cyprinodontiformes</taxon>
        <taxon>Goodeidae</taxon>
        <taxon>Xenotaenia</taxon>
    </lineage>
</organism>
<evidence type="ECO:0000313" key="1">
    <source>
        <dbReference type="EMBL" id="MEQ2276770.1"/>
    </source>
</evidence>
<comment type="caution">
    <text evidence="1">The sequence shown here is derived from an EMBL/GenBank/DDBJ whole genome shotgun (WGS) entry which is preliminary data.</text>
</comment>
<name>A0ABV0X5V7_9TELE</name>
<dbReference type="Proteomes" id="UP001444071">
    <property type="component" value="Unassembled WGS sequence"/>
</dbReference>
<dbReference type="EMBL" id="JAHRIM010090354">
    <property type="protein sequence ID" value="MEQ2276770.1"/>
    <property type="molecule type" value="Genomic_DNA"/>
</dbReference>
<keyword evidence="2" id="KW-1185">Reference proteome</keyword>
<accession>A0ABV0X5V7</accession>
<sequence length="123" mass="14275">MLKQSAEEMGDSSQHVAQQHFYTAHNHFIQCQVEHKILCFFMVDMSVSTCNLYCLQDGSEWLVCFYVLLPDVSAVPEHVTTETQIHLTRRHLSVHVLFSFSFMSPFDRSLSSSHHLFFCFSLL</sequence>
<protein>
    <submittedName>
        <fullName evidence="1">Uncharacterized protein</fullName>
    </submittedName>
</protein>
<reference evidence="1 2" key="1">
    <citation type="submission" date="2021-06" db="EMBL/GenBank/DDBJ databases">
        <authorList>
            <person name="Palmer J.M."/>
        </authorList>
    </citation>
    <scope>NUCLEOTIDE SEQUENCE [LARGE SCALE GENOMIC DNA]</scope>
    <source>
        <strain evidence="1 2">XR_2019</strain>
        <tissue evidence="1">Muscle</tissue>
    </source>
</reference>
<gene>
    <name evidence="1" type="ORF">XENORESO_008644</name>
</gene>